<organism evidence="2 3">
    <name type="scientific">Phragmitibacter flavus</name>
    <dbReference type="NCBI Taxonomy" id="2576071"/>
    <lineage>
        <taxon>Bacteria</taxon>
        <taxon>Pseudomonadati</taxon>
        <taxon>Verrucomicrobiota</taxon>
        <taxon>Verrucomicrobiia</taxon>
        <taxon>Verrucomicrobiales</taxon>
        <taxon>Verrucomicrobiaceae</taxon>
        <taxon>Phragmitibacter</taxon>
    </lineage>
</organism>
<protein>
    <submittedName>
        <fullName evidence="2">Uncharacterized protein</fullName>
    </submittedName>
</protein>
<sequence>MQTTGIVLAVLGGLLVGISTLAMSCRATDKASSAAEMFDIFILGGLVSGIRNFFTSVSDGMKNRSSREFPLVVILGIGTVLLTTGFLLM</sequence>
<accession>A0A5R8KDP7</accession>
<feature type="transmembrane region" description="Helical" evidence="1">
    <location>
        <begin position="40"/>
        <end position="57"/>
    </location>
</feature>
<gene>
    <name evidence="2" type="ORF">FEM03_11860</name>
</gene>
<dbReference type="EMBL" id="VAUV01000008">
    <property type="protein sequence ID" value="TLD70421.1"/>
    <property type="molecule type" value="Genomic_DNA"/>
</dbReference>
<keyword evidence="3" id="KW-1185">Reference proteome</keyword>
<comment type="caution">
    <text evidence="2">The sequence shown here is derived from an EMBL/GenBank/DDBJ whole genome shotgun (WGS) entry which is preliminary data.</text>
</comment>
<dbReference type="RefSeq" id="WP_138086477.1">
    <property type="nucleotide sequence ID" value="NZ_VAUV01000008.1"/>
</dbReference>
<keyword evidence="1" id="KW-1133">Transmembrane helix</keyword>
<keyword evidence="1" id="KW-0812">Transmembrane</keyword>
<reference evidence="2 3" key="1">
    <citation type="submission" date="2019-05" db="EMBL/GenBank/DDBJ databases">
        <title>Verrucobacter flavum gen. nov., sp. nov. a new member of the family Verrucomicrobiaceae.</title>
        <authorList>
            <person name="Szuroczki S."/>
            <person name="Abbaszade G."/>
            <person name="Szabo A."/>
            <person name="Felfoldi T."/>
            <person name="Schumann P."/>
            <person name="Boka K."/>
            <person name="Keki Z."/>
            <person name="Toumi M."/>
            <person name="Toth E."/>
        </authorList>
    </citation>
    <scope>NUCLEOTIDE SEQUENCE [LARGE SCALE GENOMIC DNA]</scope>
    <source>
        <strain evidence="2 3">MG-N-17</strain>
    </source>
</reference>
<evidence type="ECO:0000313" key="2">
    <source>
        <dbReference type="EMBL" id="TLD70421.1"/>
    </source>
</evidence>
<dbReference type="AlphaFoldDB" id="A0A5R8KDP7"/>
<feature type="transmembrane region" description="Helical" evidence="1">
    <location>
        <begin position="69"/>
        <end position="88"/>
    </location>
</feature>
<evidence type="ECO:0000313" key="3">
    <source>
        <dbReference type="Proteomes" id="UP000306196"/>
    </source>
</evidence>
<dbReference type="Proteomes" id="UP000306196">
    <property type="component" value="Unassembled WGS sequence"/>
</dbReference>
<keyword evidence="1" id="KW-0472">Membrane</keyword>
<name>A0A5R8KDP7_9BACT</name>
<evidence type="ECO:0000256" key="1">
    <source>
        <dbReference type="SAM" id="Phobius"/>
    </source>
</evidence>
<proteinExistence type="predicted"/>